<comment type="caution">
    <text evidence="1">The sequence shown here is derived from an EMBL/GenBank/DDBJ whole genome shotgun (WGS) entry which is preliminary data.</text>
</comment>
<reference evidence="1 2" key="1">
    <citation type="submission" date="2019-05" db="EMBL/GenBank/DDBJ databases">
        <title>Verrucobacter flavum gen. nov., sp. nov. a new member of the family Verrucomicrobiaceae.</title>
        <authorList>
            <person name="Szuroczki S."/>
            <person name="Abbaszade G."/>
            <person name="Szabo A."/>
            <person name="Felfoldi T."/>
            <person name="Schumann P."/>
            <person name="Boka K."/>
            <person name="Keki Z."/>
            <person name="Toumi M."/>
            <person name="Toth E."/>
        </authorList>
    </citation>
    <scope>NUCLEOTIDE SEQUENCE [LARGE SCALE GENOMIC DNA]</scope>
    <source>
        <strain evidence="1 2">MG-N-17</strain>
    </source>
</reference>
<proteinExistence type="predicted"/>
<dbReference type="Proteomes" id="UP000306196">
    <property type="component" value="Unassembled WGS sequence"/>
</dbReference>
<organism evidence="1 2">
    <name type="scientific">Phragmitibacter flavus</name>
    <dbReference type="NCBI Taxonomy" id="2576071"/>
    <lineage>
        <taxon>Bacteria</taxon>
        <taxon>Pseudomonadati</taxon>
        <taxon>Verrucomicrobiota</taxon>
        <taxon>Verrucomicrobiia</taxon>
        <taxon>Verrucomicrobiales</taxon>
        <taxon>Verrucomicrobiaceae</taxon>
        <taxon>Phragmitibacter</taxon>
    </lineage>
</organism>
<dbReference type="EMBL" id="VAUV01000009">
    <property type="protein sequence ID" value="TLD70179.1"/>
    <property type="molecule type" value="Genomic_DNA"/>
</dbReference>
<keyword evidence="2" id="KW-1185">Reference proteome</keyword>
<accession>A0A5R8KF05</accession>
<evidence type="ECO:0000313" key="2">
    <source>
        <dbReference type="Proteomes" id="UP000306196"/>
    </source>
</evidence>
<evidence type="ECO:0008006" key="3">
    <source>
        <dbReference type="Google" id="ProtNLM"/>
    </source>
</evidence>
<name>A0A5R8KF05_9BACT</name>
<sequence length="106" mass="11859">MRIILDNCTPAPLRRHLVGHEVTLAAQRGWAALSNGDLIKVAESEFDLLITCDRNLRYQQNLTGRTIAILELGVQQWPDLKPLAPMVAQAVDTISPGQYLIILERE</sequence>
<protein>
    <recommendedName>
        <fullName evidence="3">DUF5615 domain-containing protein</fullName>
    </recommendedName>
</protein>
<dbReference type="RefSeq" id="WP_138086777.1">
    <property type="nucleotide sequence ID" value="NZ_VAUV01000009.1"/>
</dbReference>
<evidence type="ECO:0000313" key="1">
    <source>
        <dbReference type="EMBL" id="TLD70179.1"/>
    </source>
</evidence>
<gene>
    <name evidence="1" type="ORF">FEM03_13380</name>
</gene>
<dbReference type="OrthoDB" id="8085537at2"/>
<dbReference type="AlphaFoldDB" id="A0A5R8KF05"/>